<comment type="caution">
    <text evidence="2">The sequence shown here is derived from an EMBL/GenBank/DDBJ whole genome shotgun (WGS) entry which is preliminary data.</text>
</comment>
<accession>A0ABQ9WGV6</accession>
<sequence length="313" mass="31826">MPRPIQALPVPPPYAPPHPGPPGPAQPGPAPPPVPRPIQFLPAPPNLARPRPPPAAPSNAGCGSETRPRPYSPPHSSAWPCPRQATPPPAAPPSRLPSSIPGPGPGPRPSESHATPLSGGGAGAGRGELRDWGGLPAEPTASAPTLCPPLLAVSINPSRGKTSRGRAGILGRRAPPPTTCPASTPTPGSCPAPPAFPAPTPRPSTCPVPGTALRHLSGASPQPLLPPTAVFPVPASPPPRWPDGVQGPREPHLDGAGVRSRGVWGQVGRGLGLLETRRNTLRFIFFKGPFVKTEPPGVGLKYSGDLSGESPVG</sequence>
<feature type="region of interest" description="Disordered" evidence="1">
    <location>
        <begin position="1"/>
        <end position="206"/>
    </location>
</feature>
<name>A0ABQ9WGV6_SAGOE</name>
<evidence type="ECO:0008006" key="4">
    <source>
        <dbReference type="Google" id="ProtNLM"/>
    </source>
</evidence>
<reference evidence="2 3" key="1">
    <citation type="submission" date="2023-05" db="EMBL/GenBank/DDBJ databases">
        <title>B98-5 Cell Line De Novo Hybrid Assembly: An Optical Mapping Approach.</title>
        <authorList>
            <person name="Kananen K."/>
            <person name="Auerbach J.A."/>
            <person name="Kautto E."/>
            <person name="Blachly J.S."/>
        </authorList>
    </citation>
    <scope>NUCLEOTIDE SEQUENCE [LARGE SCALE GENOMIC DNA]</scope>
    <source>
        <strain evidence="2">B95-8</strain>
        <tissue evidence="2">Cell line</tissue>
    </source>
</reference>
<dbReference type="EMBL" id="JASSZA010000001">
    <property type="protein sequence ID" value="KAK2120866.1"/>
    <property type="molecule type" value="Genomic_DNA"/>
</dbReference>
<evidence type="ECO:0000256" key="1">
    <source>
        <dbReference type="SAM" id="MobiDB-lite"/>
    </source>
</evidence>
<keyword evidence="3" id="KW-1185">Reference proteome</keyword>
<gene>
    <name evidence="2" type="ORF">P7K49_002252</name>
</gene>
<feature type="compositionally biased region" description="Pro residues" evidence="1">
    <location>
        <begin position="188"/>
        <end position="206"/>
    </location>
</feature>
<organism evidence="2 3">
    <name type="scientific">Saguinus oedipus</name>
    <name type="common">Cotton-top tamarin</name>
    <name type="synonym">Oedipomidas oedipus</name>
    <dbReference type="NCBI Taxonomy" id="9490"/>
    <lineage>
        <taxon>Eukaryota</taxon>
        <taxon>Metazoa</taxon>
        <taxon>Chordata</taxon>
        <taxon>Craniata</taxon>
        <taxon>Vertebrata</taxon>
        <taxon>Euteleostomi</taxon>
        <taxon>Mammalia</taxon>
        <taxon>Eutheria</taxon>
        <taxon>Euarchontoglires</taxon>
        <taxon>Primates</taxon>
        <taxon>Haplorrhini</taxon>
        <taxon>Platyrrhini</taxon>
        <taxon>Cebidae</taxon>
        <taxon>Callitrichinae</taxon>
        <taxon>Saguinus</taxon>
    </lineage>
</organism>
<proteinExistence type="predicted"/>
<feature type="compositionally biased region" description="Pro residues" evidence="1">
    <location>
        <begin position="1"/>
        <end position="56"/>
    </location>
</feature>
<evidence type="ECO:0000313" key="2">
    <source>
        <dbReference type="EMBL" id="KAK2120866.1"/>
    </source>
</evidence>
<dbReference type="Proteomes" id="UP001266305">
    <property type="component" value="Unassembled WGS sequence"/>
</dbReference>
<feature type="compositionally biased region" description="Pro residues" evidence="1">
    <location>
        <begin position="85"/>
        <end position="108"/>
    </location>
</feature>
<evidence type="ECO:0000313" key="3">
    <source>
        <dbReference type="Proteomes" id="UP001266305"/>
    </source>
</evidence>
<protein>
    <recommendedName>
        <fullName evidence="4">Basic proline-rich protein-like</fullName>
    </recommendedName>
</protein>